<accession>A0A843U5M3</accession>
<protein>
    <submittedName>
        <fullName evidence="1">Uncharacterized protein</fullName>
    </submittedName>
</protein>
<evidence type="ECO:0000313" key="2">
    <source>
        <dbReference type="Proteomes" id="UP000652761"/>
    </source>
</evidence>
<keyword evidence="2" id="KW-1185">Reference proteome</keyword>
<gene>
    <name evidence="1" type="ORF">Taro_009727</name>
</gene>
<proteinExistence type="predicted"/>
<dbReference type="EMBL" id="NMUH01000343">
    <property type="protein sequence ID" value="MQL77317.1"/>
    <property type="molecule type" value="Genomic_DNA"/>
</dbReference>
<sequence length="33" mass="3711">MLSLVRDRNLSLIRSPLGLGLAQTSLNTCKHRF</sequence>
<reference evidence="1" key="1">
    <citation type="submission" date="2017-07" db="EMBL/GenBank/DDBJ databases">
        <title>Taro Niue Genome Assembly and Annotation.</title>
        <authorList>
            <person name="Atibalentja N."/>
            <person name="Keating K."/>
            <person name="Fields C.J."/>
        </authorList>
    </citation>
    <scope>NUCLEOTIDE SEQUENCE</scope>
    <source>
        <strain evidence="1">Niue_2</strain>
        <tissue evidence="1">Leaf</tissue>
    </source>
</reference>
<evidence type="ECO:0000313" key="1">
    <source>
        <dbReference type="EMBL" id="MQL77317.1"/>
    </source>
</evidence>
<dbReference type="AlphaFoldDB" id="A0A843U5M3"/>
<comment type="caution">
    <text evidence="1">The sequence shown here is derived from an EMBL/GenBank/DDBJ whole genome shotgun (WGS) entry which is preliminary data.</text>
</comment>
<name>A0A843U5M3_COLES</name>
<organism evidence="1 2">
    <name type="scientific">Colocasia esculenta</name>
    <name type="common">Wild taro</name>
    <name type="synonym">Arum esculentum</name>
    <dbReference type="NCBI Taxonomy" id="4460"/>
    <lineage>
        <taxon>Eukaryota</taxon>
        <taxon>Viridiplantae</taxon>
        <taxon>Streptophyta</taxon>
        <taxon>Embryophyta</taxon>
        <taxon>Tracheophyta</taxon>
        <taxon>Spermatophyta</taxon>
        <taxon>Magnoliopsida</taxon>
        <taxon>Liliopsida</taxon>
        <taxon>Araceae</taxon>
        <taxon>Aroideae</taxon>
        <taxon>Colocasieae</taxon>
        <taxon>Colocasia</taxon>
    </lineage>
</organism>
<dbReference type="Proteomes" id="UP000652761">
    <property type="component" value="Unassembled WGS sequence"/>
</dbReference>